<dbReference type="GO" id="GO:0003824">
    <property type="term" value="F:catalytic activity"/>
    <property type="evidence" value="ECO:0007669"/>
    <property type="project" value="InterPro"/>
</dbReference>
<dbReference type="InterPro" id="IPR038152">
    <property type="entry name" value="Carbam_trans_C_sf"/>
</dbReference>
<keyword evidence="5" id="KW-1185">Reference proteome</keyword>
<dbReference type="InterPro" id="IPR051338">
    <property type="entry name" value="NodU/CmcH_Carbamoyltrnsfr"/>
</dbReference>
<feature type="domain" description="Carbamoyltransferase" evidence="2">
    <location>
        <begin position="263"/>
        <end position="306"/>
    </location>
</feature>
<evidence type="ECO:0000313" key="4">
    <source>
        <dbReference type="EMBL" id="CAB3791757.1"/>
    </source>
</evidence>
<dbReference type="Pfam" id="PF16861">
    <property type="entry name" value="Carbam_trans_C"/>
    <property type="match status" value="1"/>
</dbReference>
<proteinExistence type="inferred from homology"/>
<evidence type="ECO:0000313" key="5">
    <source>
        <dbReference type="Proteomes" id="UP000494115"/>
    </source>
</evidence>
<feature type="domain" description="Carbamoyltransferase C-terminal" evidence="3">
    <location>
        <begin position="356"/>
        <end position="519"/>
    </location>
</feature>
<dbReference type="Pfam" id="PF02543">
    <property type="entry name" value="Carbam_trans_N"/>
    <property type="match status" value="2"/>
</dbReference>
<evidence type="ECO:0000256" key="1">
    <source>
        <dbReference type="ARBA" id="ARBA00006129"/>
    </source>
</evidence>
<dbReference type="RefSeq" id="WP_175105753.1">
    <property type="nucleotide sequence ID" value="NZ_CADIKM010000014.1"/>
</dbReference>
<dbReference type="PANTHER" id="PTHR34847">
    <property type="entry name" value="NODULATION PROTEIN U"/>
    <property type="match status" value="1"/>
</dbReference>
<name>A0A6S7BPS2_9BURK</name>
<dbReference type="EMBL" id="CADIKM010000014">
    <property type="protein sequence ID" value="CAB3791757.1"/>
    <property type="molecule type" value="Genomic_DNA"/>
</dbReference>
<dbReference type="Proteomes" id="UP000494115">
    <property type="component" value="Unassembled WGS sequence"/>
</dbReference>
<dbReference type="InterPro" id="IPR031730">
    <property type="entry name" value="Carbam_trans_C"/>
</dbReference>
<accession>A0A6S7BPS2</accession>
<dbReference type="AlphaFoldDB" id="A0A6S7BPS2"/>
<dbReference type="Gene3D" id="3.90.870.20">
    <property type="entry name" value="Carbamoyltransferase, C-terminal domain"/>
    <property type="match status" value="1"/>
</dbReference>
<sequence length="530" mass="56744">MRVLAFKPGHDGHIAHLVDGALEFSIEAEKDSGRRYAAAEVPMMLDVLEAVDMLPDAFALSGWATGSSPRGRAIGAGYGGLERATVRECSILGMSTKLISSSHERSHILCAYALSPFPQGMPCYALVWEGHIGAFYEIDMALQVTKLADIMCSPGIRYAFAYALCDPAFDLPAGSVRLGDAGKLMALAAYGDEGPAHAEEEVLLARLLGDPLMSPRLCKDDFRGFACCDSGVDSALAKRLARLVSKAIFSFFEARIRALIRDRRPLLIGGGCGLNGDWNRAWLDSGLFADVFVPPCANDSGSAIGTGVDAQFLLTGNAKLKWDVYAGASFDDDDGAASRSELGKFRRHVGGLGQIAMLLEAGAILGWVSGRSEIGPRALGNRSIIAAPFSAHMLTRLNALKRRESFRPIAPMCLEEDAGLHFDLQRASPHMLFFARAKTDRFAAVTHVDGSSRIQTVSAGENAPLHRLLTAFKAHTGFGVLCNTSLNLSGAGLINRTSDLVRYATDSGLDGFVIDGILFVNGIERFGVRA</sequence>
<dbReference type="PANTHER" id="PTHR34847:SF1">
    <property type="entry name" value="NODULATION PROTEIN U"/>
    <property type="match status" value="1"/>
</dbReference>
<reference evidence="4 5" key="1">
    <citation type="submission" date="2020-04" db="EMBL/GenBank/DDBJ databases">
        <authorList>
            <person name="De Canck E."/>
        </authorList>
    </citation>
    <scope>NUCLEOTIDE SEQUENCE [LARGE SCALE GENOMIC DNA]</scope>
    <source>
        <strain evidence="4 5">LMG 28138</strain>
    </source>
</reference>
<evidence type="ECO:0000259" key="3">
    <source>
        <dbReference type="Pfam" id="PF16861"/>
    </source>
</evidence>
<evidence type="ECO:0000259" key="2">
    <source>
        <dbReference type="Pfam" id="PF02543"/>
    </source>
</evidence>
<dbReference type="Gene3D" id="3.30.420.40">
    <property type="match status" value="1"/>
</dbReference>
<evidence type="ECO:0008006" key="6">
    <source>
        <dbReference type="Google" id="ProtNLM"/>
    </source>
</evidence>
<protein>
    <recommendedName>
        <fullName evidence="6">Decarbamoylnovobiocin carbamoyltransferase</fullName>
    </recommendedName>
</protein>
<comment type="similarity">
    <text evidence="1">Belongs to the NodU/CmcH family.</text>
</comment>
<organism evidence="4 5">
    <name type="scientific">Pararobbsia alpina</name>
    <dbReference type="NCBI Taxonomy" id="621374"/>
    <lineage>
        <taxon>Bacteria</taxon>
        <taxon>Pseudomonadati</taxon>
        <taxon>Pseudomonadota</taxon>
        <taxon>Betaproteobacteria</taxon>
        <taxon>Burkholderiales</taxon>
        <taxon>Burkholderiaceae</taxon>
        <taxon>Pararobbsia</taxon>
    </lineage>
</organism>
<dbReference type="InterPro" id="IPR003696">
    <property type="entry name" value="Carbtransf_dom"/>
</dbReference>
<gene>
    <name evidence="4" type="ORF">LMG28138_03226</name>
</gene>
<feature type="domain" description="Carbamoyltransferase" evidence="2">
    <location>
        <begin position="97"/>
        <end position="192"/>
    </location>
</feature>